<name>A0A1R4KB40_9ACTN</name>
<evidence type="ECO:0000313" key="2">
    <source>
        <dbReference type="EMBL" id="SJN41223.1"/>
    </source>
</evidence>
<feature type="domain" description="GP-PDE" evidence="1">
    <location>
        <begin position="5"/>
        <end position="239"/>
    </location>
</feature>
<dbReference type="InterPro" id="IPR017946">
    <property type="entry name" value="PLC-like_Pdiesterase_TIM-brl"/>
</dbReference>
<dbReference type="Proteomes" id="UP000188342">
    <property type="component" value="Unassembled WGS sequence"/>
</dbReference>
<dbReference type="PANTHER" id="PTHR46211:SF14">
    <property type="entry name" value="GLYCEROPHOSPHODIESTER PHOSPHODIESTERASE"/>
    <property type="match status" value="1"/>
</dbReference>
<keyword evidence="3" id="KW-1185">Reference proteome</keyword>
<dbReference type="STRING" id="1255658.FM114_12575"/>
<dbReference type="AlphaFoldDB" id="A0A1R4KB40"/>
<dbReference type="InterPro" id="IPR030395">
    <property type="entry name" value="GP_PDE_dom"/>
</dbReference>
<evidence type="ECO:0000259" key="1">
    <source>
        <dbReference type="PROSITE" id="PS51704"/>
    </source>
</evidence>
<gene>
    <name evidence="2" type="ORF">FM114_12575</name>
</gene>
<proteinExistence type="predicted"/>
<dbReference type="Gene3D" id="3.20.20.190">
    <property type="entry name" value="Phosphatidylinositol (PI) phosphodiesterase"/>
    <property type="match status" value="1"/>
</dbReference>
<keyword evidence="2" id="KW-0378">Hydrolase</keyword>
<protein>
    <submittedName>
        <fullName evidence="2">Glycerophosphoryl diester phosphodiesterase</fullName>
        <ecNumber evidence="2">3.1.4.46</ecNumber>
    </submittedName>
</protein>
<accession>A0A1R4KB40</accession>
<dbReference type="GO" id="GO:0006629">
    <property type="term" value="P:lipid metabolic process"/>
    <property type="evidence" value="ECO:0007669"/>
    <property type="project" value="InterPro"/>
</dbReference>
<sequence>MSNMTSIWAHRGASAVAPENTVSAFRRAVELGADGIELDVQRTADGKLVVIHDETLDRTTSGSGRVVEAVWDDIREVDASAGDPAFAGERLCLLEEVLELLAPTQMVLNVELKDGVEHYPGMDLQVAEAVRAAGMTDRVILSSFNHVQFAGSTELGLPLGLLYVELLWAVEEYAGAFGAAAVHPDFRTLSEPRLLERLHDKGIAVNAWTVNRRADLEQMFRRGVDAVITDEVELALQVRAELS</sequence>
<evidence type="ECO:0000313" key="3">
    <source>
        <dbReference type="Proteomes" id="UP000188342"/>
    </source>
</evidence>
<dbReference type="Pfam" id="PF03009">
    <property type="entry name" value="GDPD"/>
    <property type="match status" value="1"/>
</dbReference>
<dbReference type="PROSITE" id="PS50007">
    <property type="entry name" value="PIPLC_X_DOMAIN"/>
    <property type="match status" value="1"/>
</dbReference>
<reference evidence="2 3" key="1">
    <citation type="submission" date="2017-02" db="EMBL/GenBank/DDBJ databases">
        <authorList>
            <person name="Peterson S.W."/>
        </authorList>
    </citation>
    <scope>NUCLEOTIDE SEQUENCE [LARGE SCALE GENOMIC DNA]</scope>
    <source>
        <strain evidence="2 3">LSP_Lj1</strain>
    </source>
</reference>
<dbReference type="PROSITE" id="PS51704">
    <property type="entry name" value="GP_PDE"/>
    <property type="match status" value="1"/>
</dbReference>
<dbReference type="GO" id="GO:0008889">
    <property type="term" value="F:glycerophosphodiester phosphodiesterase activity"/>
    <property type="evidence" value="ECO:0007669"/>
    <property type="project" value="UniProtKB-EC"/>
</dbReference>
<dbReference type="PANTHER" id="PTHR46211">
    <property type="entry name" value="GLYCEROPHOSPHORYL DIESTER PHOSPHODIESTERASE"/>
    <property type="match status" value="1"/>
</dbReference>
<organism evidence="2 3">
    <name type="scientific">Luteococcus japonicus LSP_Lj1</name>
    <dbReference type="NCBI Taxonomy" id="1255658"/>
    <lineage>
        <taxon>Bacteria</taxon>
        <taxon>Bacillati</taxon>
        <taxon>Actinomycetota</taxon>
        <taxon>Actinomycetes</taxon>
        <taxon>Propionibacteriales</taxon>
        <taxon>Propionibacteriaceae</taxon>
        <taxon>Luteococcus</taxon>
    </lineage>
</organism>
<dbReference type="EC" id="3.1.4.46" evidence="2"/>
<dbReference type="EMBL" id="FUKQ01000047">
    <property type="protein sequence ID" value="SJN41223.1"/>
    <property type="molecule type" value="Genomic_DNA"/>
</dbReference>
<dbReference type="SUPFAM" id="SSF51695">
    <property type="entry name" value="PLC-like phosphodiesterases"/>
    <property type="match status" value="1"/>
</dbReference>